<dbReference type="InterPro" id="IPR023827">
    <property type="entry name" value="Peptidase_S8_Asp-AS"/>
</dbReference>
<keyword evidence="8" id="KW-1133">Transmembrane helix</keyword>
<dbReference type="RefSeq" id="WP_112283440.1">
    <property type="nucleotide sequence ID" value="NZ_MASW01000005.1"/>
</dbReference>
<dbReference type="PANTHER" id="PTHR43806">
    <property type="entry name" value="PEPTIDASE S8"/>
    <property type="match status" value="1"/>
</dbReference>
<dbReference type="GO" id="GO:0006508">
    <property type="term" value="P:proteolysis"/>
    <property type="evidence" value="ECO:0007669"/>
    <property type="project" value="UniProtKB-KW"/>
</dbReference>
<feature type="active site" description="Charge relay system" evidence="10">
    <location>
        <position position="277"/>
    </location>
</feature>
<dbReference type="Gene3D" id="3.40.50.200">
    <property type="entry name" value="Peptidase S8/S53 domain"/>
    <property type="match status" value="1"/>
</dbReference>
<dbReference type="PRINTS" id="PR00723">
    <property type="entry name" value="SUBTILISIN"/>
</dbReference>
<keyword evidence="3" id="KW-1003">Cell membrane</keyword>
<dbReference type="PROSITE" id="PS51892">
    <property type="entry name" value="SUBTILASE"/>
    <property type="match status" value="1"/>
</dbReference>
<protein>
    <submittedName>
        <fullName evidence="12">Type VII secretion-associated serine protease mycosin</fullName>
    </submittedName>
</protein>
<dbReference type="PANTHER" id="PTHR43806:SF11">
    <property type="entry name" value="CEREVISIN-RELATED"/>
    <property type="match status" value="1"/>
</dbReference>
<dbReference type="EMBL" id="MASW01000005">
    <property type="protein sequence ID" value="PXY22831.1"/>
    <property type="molecule type" value="Genomic_DNA"/>
</dbReference>
<evidence type="ECO:0000256" key="1">
    <source>
        <dbReference type="ARBA" id="ARBA00004162"/>
    </source>
</evidence>
<comment type="similarity">
    <text evidence="2 10 11">Belongs to the peptidase S8 family.</text>
</comment>
<evidence type="ECO:0000313" key="13">
    <source>
        <dbReference type="Proteomes" id="UP000249915"/>
    </source>
</evidence>
<dbReference type="SUPFAM" id="SSF52743">
    <property type="entry name" value="Subtilisin-like"/>
    <property type="match status" value="1"/>
</dbReference>
<keyword evidence="4 10" id="KW-0645">Protease</keyword>
<evidence type="ECO:0000256" key="8">
    <source>
        <dbReference type="ARBA" id="ARBA00022989"/>
    </source>
</evidence>
<gene>
    <name evidence="12" type="ORF">BAY60_23915</name>
</gene>
<evidence type="ECO:0000256" key="3">
    <source>
        <dbReference type="ARBA" id="ARBA00022475"/>
    </source>
</evidence>
<sequence>MRRLSTATAAALAAAVAGSVAGPGAAAAAPPPGACDNPSPASPVVRELPWAQRTLGAQAVRRQATGSGVVVAVVDSGVDSDHPQLREPGKVLRGQDFFLVGDLPGSFDCVSHGTAVASIIAARPAEGIGFAGLAPDATILPVRVSERDATGEGTAQAIDPEVLARGIWYAADHGADVINLSVAGSLDNRFVRDAVRHAQSRDVVVVAAVGNAQQGQVPGPATYPAGYDGVLGVGAVDVTGTRLPSSQIGPQVDIVAPGGRVLAAARAGGHRYQDGTSFAAPFVAATAALVRSARPELSAEQVVQRILATATPAPGGLDSEAYGAGLVNPYRAVADGLVGAPPSPPSPVERPATDPAQARASAWWDGSISASRVAAVVTLAVAVLGAAVALVLLRGRRSRWQPRRAVLPARGPVRDELPDELFVVPPPPAERP</sequence>
<dbReference type="NCBIfam" id="TIGR03921">
    <property type="entry name" value="T7SS_mycosin"/>
    <property type="match status" value="1"/>
</dbReference>
<dbReference type="InterPro" id="IPR022398">
    <property type="entry name" value="Peptidase_S8_His-AS"/>
</dbReference>
<evidence type="ECO:0000256" key="7">
    <source>
        <dbReference type="ARBA" id="ARBA00022825"/>
    </source>
</evidence>
<dbReference type="Proteomes" id="UP000249915">
    <property type="component" value="Unassembled WGS sequence"/>
</dbReference>
<keyword evidence="6 10" id="KW-0378">Hydrolase</keyword>
<evidence type="ECO:0000256" key="5">
    <source>
        <dbReference type="ARBA" id="ARBA00022692"/>
    </source>
</evidence>
<keyword evidence="7 10" id="KW-0720">Serine protease</keyword>
<evidence type="ECO:0000256" key="4">
    <source>
        <dbReference type="ARBA" id="ARBA00022670"/>
    </source>
</evidence>
<dbReference type="InterPro" id="IPR023834">
    <property type="entry name" value="T7SS_pept_S8A_mycosin"/>
</dbReference>
<proteinExistence type="inferred from homology"/>
<accession>A0A2V4ATG1</accession>
<dbReference type="GO" id="GO:0005886">
    <property type="term" value="C:plasma membrane"/>
    <property type="evidence" value="ECO:0007669"/>
    <property type="project" value="UniProtKB-SubCell"/>
</dbReference>
<evidence type="ECO:0000256" key="6">
    <source>
        <dbReference type="ARBA" id="ARBA00022801"/>
    </source>
</evidence>
<dbReference type="InterPro" id="IPR000209">
    <property type="entry name" value="Peptidase_S8/S53_dom"/>
</dbReference>
<evidence type="ECO:0000256" key="2">
    <source>
        <dbReference type="ARBA" id="ARBA00011073"/>
    </source>
</evidence>
<comment type="subcellular location">
    <subcellularLocation>
        <location evidence="1">Cell membrane</location>
        <topology evidence="1">Single-pass membrane protein</topology>
    </subcellularLocation>
</comment>
<dbReference type="GO" id="GO:0004252">
    <property type="term" value="F:serine-type endopeptidase activity"/>
    <property type="evidence" value="ECO:0007669"/>
    <property type="project" value="UniProtKB-UniRule"/>
</dbReference>
<evidence type="ECO:0000256" key="10">
    <source>
        <dbReference type="PROSITE-ProRule" id="PRU01240"/>
    </source>
</evidence>
<feature type="active site" description="Charge relay system" evidence="10">
    <location>
        <position position="112"/>
    </location>
</feature>
<comment type="caution">
    <text evidence="12">The sequence shown here is derived from an EMBL/GenBank/DDBJ whole genome shotgun (WGS) entry which is preliminary data.</text>
</comment>
<dbReference type="PROSITE" id="PS00138">
    <property type="entry name" value="SUBTILASE_SER"/>
    <property type="match status" value="1"/>
</dbReference>
<dbReference type="InterPro" id="IPR023828">
    <property type="entry name" value="Peptidase_S8_Ser-AS"/>
</dbReference>
<dbReference type="Pfam" id="PF00082">
    <property type="entry name" value="Peptidase_S8"/>
    <property type="match status" value="1"/>
</dbReference>
<dbReference type="InterPro" id="IPR015500">
    <property type="entry name" value="Peptidase_S8_subtilisin-rel"/>
</dbReference>
<feature type="active site" description="Charge relay system" evidence="10">
    <location>
        <position position="75"/>
    </location>
</feature>
<dbReference type="AlphaFoldDB" id="A0A2V4ATG1"/>
<evidence type="ECO:0000313" key="12">
    <source>
        <dbReference type="EMBL" id="PXY22831.1"/>
    </source>
</evidence>
<dbReference type="PROSITE" id="PS00137">
    <property type="entry name" value="SUBTILASE_HIS"/>
    <property type="match status" value="1"/>
</dbReference>
<evidence type="ECO:0000256" key="9">
    <source>
        <dbReference type="ARBA" id="ARBA00023136"/>
    </source>
</evidence>
<keyword evidence="5" id="KW-0812">Transmembrane</keyword>
<evidence type="ECO:0000256" key="11">
    <source>
        <dbReference type="RuleBase" id="RU003355"/>
    </source>
</evidence>
<keyword evidence="13" id="KW-1185">Reference proteome</keyword>
<organism evidence="12 13">
    <name type="scientific">Prauserella muralis</name>
    <dbReference type="NCBI Taxonomy" id="588067"/>
    <lineage>
        <taxon>Bacteria</taxon>
        <taxon>Bacillati</taxon>
        <taxon>Actinomycetota</taxon>
        <taxon>Actinomycetes</taxon>
        <taxon>Pseudonocardiales</taxon>
        <taxon>Pseudonocardiaceae</taxon>
        <taxon>Prauserella</taxon>
    </lineage>
</organism>
<reference evidence="12 13" key="1">
    <citation type="submission" date="2016-07" db="EMBL/GenBank/DDBJ databases">
        <title>Draft genome sequence of Prauserella muralis DSM 45305, isolated from a mould-covered wall in an indoor environment.</title>
        <authorList>
            <person name="Ruckert C."/>
            <person name="Albersmeier A."/>
            <person name="Jiang C.-L."/>
            <person name="Jiang Y."/>
            <person name="Kalinowski J."/>
            <person name="Schneider O."/>
            <person name="Winkler A."/>
            <person name="Zotchev S.B."/>
        </authorList>
    </citation>
    <scope>NUCLEOTIDE SEQUENCE [LARGE SCALE GENOMIC DNA]</scope>
    <source>
        <strain evidence="12 13">DSM 45305</strain>
    </source>
</reference>
<dbReference type="OrthoDB" id="5240330at2"/>
<dbReference type="PROSITE" id="PS00136">
    <property type="entry name" value="SUBTILASE_ASP"/>
    <property type="match status" value="1"/>
</dbReference>
<dbReference type="InterPro" id="IPR036852">
    <property type="entry name" value="Peptidase_S8/S53_dom_sf"/>
</dbReference>
<name>A0A2V4ATG1_9PSEU</name>
<keyword evidence="9" id="KW-0472">Membrane</keyword>
<dbReference type="InterPro" id="IPR050131">
    <property type="entry name" value="Peptidase_S8_subtilisin-like"/>
</dbReference>